<evidence type="ECO:0000313" key="1">
    <source>
        <dbReference type="EMBL" id="KKN13505.1"/>
    </source>
</evidence>
<proteinExistence type="predicted"/>
<reference evidence="1" key="1">
    <citation type="journal article" date="2015" name="Nature">
        <title>Complex archaea that bridge the gap between prokaryotes and eukaryotes.</title>
        <authorList>
            <person name="Spang A."/>
            <person name="Saw J.H."/>
            <person name="Jorgensen S.L."/>
            <person name="Zaremba-Niedzwiedzka K."/>
            <person name="Martijn J."/>
            <person name="Lind A.E."/>
            <person name="van Eijk R."/>
            <person name="Schleper C."/>
            <person name="Guy L."/>
            <person name="Ettema T.J."/>
        </authorList>
    </citation>
    <scope>NUCLEOTIDE SEQUENCE</scope>
</reference>
<accession>A0A0F9N1U7</accession>
<gene>
    <name evidence="1" type="ORF">LCGC14_1005610</name>
</gene>
<organism evidence="1">
    <name type="scientific">marine sediment metagenome</name>
    <dbReference type="NCBI Taxonomy" id="412755"/>
    <lineage>
        <taxon>unclassified sequences</taxon>
        <taxon>metagenomes</taxon>
        <taxon>ecological metagenomes</taxon>
    </lineage>
</organism>
<comment type="caution">
    <text evidence="1">The sequence shown here is derived from an EMBL/GenBank/DDBJ whole genome shotgun (WGS) entry which is preliminary data.</text>
</comment>
<name>A0A0F9N1U7_9ZZZZ</name>
<sequence length="38" mass="4308">MEIDPYYRAIITQLKPKNVPESTPERIKGDCAGLCKND</sequence>
<dbReference type="EMBL" id="LAZR01003916">
    <property type="protein sequence ID" value="KKN13505.1"/>
    <property type="molecule type" value="Genomic_DNA"/>
</dbReference>
<dbReference type="AlphaFoldDB" id="A0A0F9N1U7"/>
<protein>
    <submittedName>
        <fullName evidence="1">Uncharacterized protein</fullName>
    </submittedName>
</protein>